<protein>
    <submittedName>
        <fullName evidence="1">Uncharacterized protein</fullName>
    </submittedName>
</protein>
<reference evidence="1 2" key="1">
    <citation type="submission" date="2019-01" db="EMBL/GenBank/DDBJ databases">
        <title>A chromosome-scale genome assembly of the yellow perch, Perca flavescens.</title>
        <authorList>
            <person name="Feron R."/>
            <person name="Morvezen R."/>
            <person name="Bestin A."/>
            <person name="Haffray P."/>
            <person name="Klopp C."/>
            <person name="Zahm M."/>
            <person name="Cabau C."/>
            <person name="Roques C."/>
            <person name="Donnadieu C."/>
            <person name="Bouchez O."/>
            <person name="Christie M."/>
            <person name="Larson W."/>
            <person name="Guiguen Y."/>
        </authorList>
    </citation>
    <scope>NUCLEOTIDE SEQUENCE [LARGE SCALE GENOMIC DNA]</scope>
    <source>
        <strain evidence="1">YP-PL-M2</strain>
        <tissue evidence="1">Blood</tissue>
    </source>
</reference>
<name>A0A484DBW7_PERFV</name>
<evidence type="ECO:0000313" key="2">
    <source>
        <dbReference type="Proteomes" id="UP000295070"/>
    </source>
</evidence>
<dbReference type="AlphaFoldDB" id="A0A484DBW7"/>
<proteinExistence type="predicted"/>
<evidence type="ECO:0000313" key="1">
    <source>
        <dbReference type="EMBL" id="TDH12615.1"/>
    </source>
</evidence>
<gene>
    <name evidence="1" type="ORF">EPR50_G00049080</name>
</gene>
<dbReference type="Proteomes" id="UP000295070">
    <property type="component" value="Chromosome 5"/>
</dbReference>
<dbReference type="EMBL" id="SCKG01000005">
    <property type="protein sequence ID" value="TDH12615.1"/>
    <property type="molecule type" value="Genomic_DNA"/>
</dbReference>
<organism evidence="1 2">
    <name type="scientific">Perca flavescens</name>
    <name type="common">American yellow perch</name>
    <name type="synonym">Morone flavescens</name>
    <dbReference type="NCBI Taxonomy" id="8167"/>
    <lineage>
        <taxon>Eukaryota</taxon>
        <taxon>Metazoa</taxon>
        <taxon>Chordata</taxon>
        <taxon>Craniata</taxon>
        <taxon>Vertebrata</taxon>
        <taxon>Euteleostomi</taxon>
        <taxon>Actinopterygii</taxon>
        <taxon>Neopterygii</taxon>
        <taxon>Teleostei</taxon>
        <taxon>Neoteleostei</taxon>
        <taxon>Acanthomorphata</taxon>
        <taxon>Eupercaria</taxon>
        <taxon>Perciformes</taxon>
        <taxon>Percoidei</taxon>
        <taxon>Percidae</taxon>
        <taxon>Percinae</taxon>
        <taxon>Perca</taxon>
    </lineage>
</organism>
<accession>A0A484DBW7</accession>
<keyword evidence="2" id="KW-1185">Reference proteome</keyword>
<comment type="caution">
    <text evidence="1">The sequence shown here is derived from an EMBL/GenBank/DDBJ whole genome shotgun (WGS) entry which is preliminary data.</text>
</comment>
<sequence length="95" mass="10015">MLHCSKIRAFILEAASPDFRHPSILAQLACRSEEPNGGRADQFGATAVDRDYAATLIAVSAEHTVSSSRPSAVTSPQSPGFSLYPACMQPVQGPA</sequence>